<dbReference type="InterPro" id="IPR050389">
    <property type="entry name" value="LysR-type_TF"/>
</dbReference>
<dbReference type="PANTHER" id="PTHR30118:SF15">
    <property type="entry name" value="TRANSCRIPTIONAL REGULATORY PROTEIN"/>
    <property type="match status" value="1"/>
</dbReference>
<dbReference type="InterPro" id="IPR036388">
    <property type="entry name" value="WH-like_DNA-bd_sf"/>
</dbReference>
<dbReference type="InterPro" id="IPR005119">
    <property type="entry name" value="LysR_subst-bd"/>
</dbReference>
<dbReference type="InterPro" id="IPR036390">
    <property type="entry name" value="WH_DNA-bd_sf"/>
</dbReference>
<reference evidence="6 7" key="1">
    <citation type="submission" date="2018-12" db="EMBL/GenBank/DDBJ databases">
        <title>The genome of Variovorax gossypii DSM 100435.</title>
        <authorList>
            <person name="Gao J."/>
            <person name="Sun J."/>
        </authorList>
    </citation>
    <scope>NUCLEOTIDE SEQUENCE [LARGE SCALE GENOMIC DNA]</scope>
    <source>
        <strain evidence="6 7">DSM 100435</strain>
    </source>
</reference>
<proteinExistence type="inferred from homology"/>
<keyword evidence="7" id="KW-1185">Reference proteome</keyword>
<protein>
    <submittedName>
        <fullName evidence="6">LysR family transcriptional regulator</fullName>
    </submittedName>
</protein>
<dbReference type="Pfam" id="PF00126">
    <property type="entry name" value="HTH_1"/>
    <property type="match status" value="1"/>
</dbReference>
<dbReference type="Proteomes" id="UP000267418">
    <property type="component" value="Unassembled WGS sequence"/>
</dbReference>
<accession>A0A3S0J6Q6</accession>
<dbReference type="EMBL" id="RXOE01000005">
    <property type="protein sequence ID" value="RTQ32779.1"/>
    <property type="molecule type" value="Genomic_DNA"/>
</dbReference>
<dbReference type="OrthoDB" id="8583877at2"/>
<evidence type="ECO:0000313" key="6">
    <source>
        <dbReference type="EMBL" id="RTQ32779.1"/>
    </source>
</evidence>
<evidence type="ECO:0000256" key="1">
    <source>
        <dbReference type="ARBA" id="ARBA00009437"/>
    </source>
</evidence>
<dbReference type="Pfam" id="PF03466">
    <property type="entry name" value="LysR_substrate"/>
    <property type="match status" value="1"/>
</dbReference>
<evidence type="ECO:0000256" key="4">
    <source>
        <dbReference type="ARBA" id="ARBA00023163"/>
    </source>
</evidence>
<evidence type="ECO:0000256" key="2">
    <source>
        <dbReference type="ARBA" id="ARBA00023015"/>
    </source>
</evidence>
<keyword evidence="3" id="KW-0238">DNA-binding</keyword>
<evidence type="ECO:0000256" key="3">
    <source>
        <dbReference type="ARBA" id="ARBA00023125"/>
    </source>
</evidence>
<dbReference type="AlphaFoldDB" id="A0A3S0J6Q6"/>
<keyword evidence="4" id="KW-0804">Transcription</keyword>
<dbReference type="GO" id="GO:0003677">
    <property type="term" value="F:DNA binding"/>
    <property type="evidence" value="ECO:0007669"/>
    <property type="project" value="UniProtKB-KW"/>
</dbReference>
<organism evidence="6 7">
    <name type="scientific">Variovorax gossypii</name>
    <dbReference type="NCBI Taxonomy" id="1679495"/>
    <lineage>
        <taxon>Bacteria</taxon>
        <taxon>Pseudomonadati</taxon>
        <taxon>Pseudomonadota</taxon>
        <taxon>Betaproteobacteria</taxon>
        <taxon>Burkholderiales</taxon>
        <taxon>Comamonadaceae</taxon>
        <taxon>Variovorax</taxon>
    </lineage>
</organism>
<feature type="domain" description="HTH lysR-type" evidence="5">
    <location>
        <begin position="14"/>
        <end position="71"/>
    </location>
</feature>
<gene>
    <name evidence="6" type="ORF">EJP69_18830</name>
</gene>
<dbReference type="SUPFAM" id="SSF46785">
    <property type="entry name" value="Winged helix' DNA-binding domain"/>
    <property type="match status" value="1"/>
</dbReference>
<sequence length="318" mass="34928">MDNDDDIEGDASLLSSKLLRLFDLLYSTNSVTRAGEAMGQSQPTVSNWLGRLRRQLGDELFVRTTTGMQPTPRAQELIVPVREALAALRRVAAPAEAFAPSVATRRFRICMTDASHITLLPRLLAHVRAVAPGVRLEAARIDEQTAQALESGEADLAIGLVPQLESGFYQQVLYPQDWVCLVNARHPRIGLKGLGLREYKVEAHVGIVGGTGAQLLEAALQRQKVERRVLLELPGFLGLAAVVSTTDLIATVPRHIGETLASSGGSTLKVHDCPVRVPPFTVKQHWHVRYHQDPASRWLRTVCEELFAPKPLKAKPRS</sequence>
<evidence type="ECO:0000313" key="7">
    <source>
        <dbReference type="Proteomes" id="UP000267418"/>
    </source>
</evidence>
<comment type="caution">
    <text evidence="6">The sequence shown here is derived from an EMBL/GenBank/DDBJ whole genome shotgun (WGS) entry which is preliminary data.</text>
</comment>
<dbReference type="PRINTS" id="PR00039">
    <property type="entry name" value="HTHLYSR"/>
</dbReference>
<name>A0A3S0J6Q6_9BURK</name>
<dbReference type="RefSeq" id="WP_093210038.1">
    <property type="nucleotide sequence ID" value="NZ_RXOE01000005.1"/>
</dbReference>
<dbReference type="Gene3D" id="1.10.10.10">
    <property type="entry name" value="Winged helix-like DNA-binding domain superfamily/Winged helix DNA-binding domain"/>
    <property type="match status" value="1"/>
</dbReference>
<dbReference type="PANTHER" id="PTHR30118">
    <property type="entry name" value="HTH-TYPE TRANSCRIPTIONAL REGULATOR LEUO-RELATED"/>
    <property type="match status" value="1"/>
</dbReference>
<keyword evidence="2" id="KW-0805">Transcription regulation</keyword>
<evidence type="ECO:0000259" key="5">
    <source>
        <dbReference type="PROSITE" id="PS50931"/>
    </source>
</evidence>
<dbReference type="PROSITE" id="PS50931">
    <property type="entry name" value="HTH_LYSR"/>
    <property type="match status" value="1"/>
</dbReference>
<dbReference type="InterPro" id="IPR000847">
    <property type="entry name" value="LysR_HTH_N"/>
</dbReference>
<dbReference type="Gene3D" id="3.40.190.10">
    <property type="entry name" value="Periplasmic binding protein-like II"/>
    <property type="match status" value="2"/>
</dbReference>
<dbReference type="CDD" id="cd08459">
    <property type="entry name" value="PBP2_DntR_NahR_LinR_like"/>
    <property type="match status" value="1"/>
</dbReference>
<dbReference type="SUPFAM" id="SSF53850">
    <property type="entry name" value="Periplasmic binding protein-like II"/>
    <property type="match status" value="1"/>
</dbReference>
<dbReference type="GO" id="GO:0003700">
    <property type="term" value="F:DNA-binding transcription factor activity"/>
    <property type="evidence" value="ECO:0007669"/>
    <property type="project" value="InterPro"/>
</dbReference>
<comment type="similarity">
    <text evidence="1">Belongs to the LysR transcriptional regulatory family.</text>
</comment>